<feature type="compositionally biased region" description="Pro residues" evidence="1">
    <location>
        <begin position="548"/>
        <end position="566"/>
    </location>
</feature>
<comment type="caution">
    <text evidence="2">The sequence shown here is derived from an EMBL/GenBank/DDBJ whole genome shotgun (WGS) entry which is preliminary data.</text>
</comment>
<keyword evidence="3" id="KW-1185">Reference proteome</keyword>
<feature type="compositionally biased region" description="Low complexity" evidence="1">
    <location>
        <begin position="567"/>
        <end position="576"/>
    </location>
</feature>
<protein>
    <recommendedName>
        <fullName evidence="4">Proteophosphoglycan ppg4</fullName>
    </recommendedName>
</protein>
<gene>
    <name evidence="2" type="ORF">Rhopal_001398-T1</name>
</gene>
<evidence type="ECO:0000313" key="2">
    <source>
        <dbReference type="EMBL" id="GJN88432.1"/>
    </source>
</evidence>
<feature type="region of interest" description="Disordered" evidence="1">
    <location>
        <begin position="34"/>
        <end position="148"/>
    </location>
</feature>
<accession>A0AAV5GH84</accession>
<dbReference type="EMBL" id="BQKY01000003">
    <property type="protein sequence ID" value="GJN88432.1"/>
    <property type="molecule type" value="Genomic_DNA"/>
</dbReference>
<dbReference type="AlphaFoldDB" id="A0AAV5GH84"/>
<evidence type="ECO:0000256" key="1">
    <source>
        <dbReference type="SAM" id="MobiDB-lite"/>
    </source>
</evidence>
<sequence length="668" mass="74215">MGSLLSRIKPDPERDAAADAELLRQKTAELEDLERAAERARARDAERERERVAAQEQEKKRRKAQRRDELERELDEHVARRRDEETAAVVAAKRAREKEREADAHREQELAANRAKVDAAEQELAQRKRTEEAKKRIDEEKRKAEEASRVARAAEVKKRLEAERASNICGGIVDEQRPALWDKHIPALHKRTSYLWAVPAGQPALAELVQDRKRIFRKQRAFAIDVQRQKRSYDAVATHVAAANWGPSVKSMYKYKVRDYASFCRSLGLPPWPMTAAVIALFLHAAHPDSLATSTRQTYQQKIDIVRRVCSDVWAGVPGCSELDAWPGAQQAIQEWKTAKPTQWVEDPDDGDVDADDTPTLDRTRLSASERYPTPGIPAAGQLFDRLSDLYRATAVAVVPVLGIGVQLQKLGVRCNRHNEGCPFRIAAESAGGTKVRVTEKTIYEHNHDRNTKIAEDPSWRPFIRNKVAREAIEEHDQAHARRTSNSSRKRAKSPVQAPSPKKQARRLSNESRSTAASPALSSTKKLAETAVSTEEVQDDVTPLTTHPTPPARPPSPIPAAAPAPSPAATTRPSISQPLVPDGSTFRPSLRAFLVRVDPSLSAFADPLIASGIISPRHLALFLQLEPSSRLALYEDLSIEGEAAMLDVQAIERFEAAIAAGQAGRWAT</sequence>
<feature type="compositionally biased region" description="Acidic residues" evidence="1">
    <location>
        <begin position="346"/>
        <end position="359"/>
    </location>
</feature>
<dbReference type="SUPFAM" id="SSF47823">
    <property type="entry name" value="lambda integrase-like, N-terminal domain"/>
    <property type="match status" value="1"/>
</dbReference>
<dbReference type="Proteomes" id="UP001342314">
    <property type="component" value="Unassembled WGS sequence"/>
</dbReference>
<feature type="region of interest" description="Disordered" evidence="1">
    <location>
        <begin position="475"/>
        <end position="582"/>
    </location>
</feature>
<proteinExistence type="predicted"/>
<feature type="region of interest" description="Disordered" evidence="1">
    <location>
        <begin position="337"/>
        <end position="359"/>
    </location>
</feature>
<name>A0AAV5GH84_9BASI</name>
<feature type="compositionally biased region" description="Basic and acidic residues" evidence="1">
    <location>
        <begin position="66"/>
        <end position="85"/>
    </location>
</feature>
<feature type="compositionally biased region" description="Basic and acidic residues" evidence="1">
    <location>
        <begin position="94"/>
        <end position="148"/>
    </location>
</feature>
<evidence type="ECO:0000313" key="3">
    <source>
        <dbReference type="Proteomes" id="UP001342314"/>
    </source>
</evidence>
<feature type="compositionally biased region" description="Basic and acidic residues" evidence="1">
    <location>
        <begin position="34"/>
        <end position="59"/>
    </location>
</feature>
<evidence type="ECO:0008006" key="4">
    <source>
        <dbReference type="Google" id="ProtNLM"/>
    </source>
</evidence>
<feature type="compositionally biased region" description="Polar residues" evidence="1">
    <location>
        <begin position="511"/>
        <end position="535"/>
    </location>
</feature>
<organism evidence="2 3">
    <name type="scientific">Rhodotorula paludigena</name>
    <dbReference type="NCBI Taxonomy" id="86838"/>
    <lineage>
        <taxon>Eukaryota</taxon>
        <taxon>Fungi</taxon>
        <taxon>Dikarya</taxon>
        <taxon>Basidiomycota</taxon>
        <taxon>Pucciniomycotina</taxon>
        <taxon>Microbotryomycetes</taxon>
        <taxon>Sporidiobolales</taxon>
        <taxon>Sporidiobolaceae</taxon>
        <taxon>Rhodotorula</taxon>
    </lineage>
</organism>
<reference evidence="2 3" key="1">
    <citation type="submission" date="2021-12" db="EMBL/GenBank/DDBJ databases">
        <title>High titer production of polyol ester of fatty acids by Rhodotorula paludigena BS15 towards product separation-free biomass refinery.</title>
        <authorList>
            <person name="Mano J."/>
            <person name="Ono H."/>
            <person name="Tanaka T."/>
            <person name="Naito K."/>
            <person name="Sushida H."/>
            <person name="Ike M."/>
            <person name="Tokuyasu K."/>
            <person name="Kitaoka M."/>
        </authorList>
    </citation>
    <scope>NUCLEOTIDE SEQUENCE [LARGE SCALE GENOMIC DNA]</scope>
    <source>
        <strain evidence="2 3">BS15</strain>
    </source>
</reference>